<keyword evidence="3" id="KW-1185">Reference proteome</keyword>
<evidence type="ECO:0000313" key="3">
    <source>
        <dbReference type="Proteomes" id="UP000297245"/>
    </source>
</evidence>
<proteinExistence type="predicted"/>
<reference evidence="2 3" key="1">
    <citation type="journal article" date="2019" name="Nat. Ecol. Evol.">
        <title>Megaphylogeny resolves global patterns of mushroom evolution.</title>
        <authorList>
            <person name="Varga T."/>
            <person name="Krizsan K."/>
            <person name="Foldi C."/>
            <person name="Dima B."/>
            <person name="Sanchez-Garcia M."/>
            <person name="Sanchez-Ramirez S."/>
            <person name="Szollosi G.J."/>
            <person name="Szarkandi J.G."/>
            <person name="Papp V."/>
            <person name="Albert L."/>
            <person name="Andreopoulos W."/>
            <person name="Angelini C."/>
            <person name="Antonin V."/>
            <person name="Barry K.W."/>
            <person name="Bougher N.L."/>
            <person name="Buchanan P."/>
            <person name="Buyck B."/>
            <person name="Bense V."/>
            <person name="Catcheside P."/>
            <person name="Chovatia M."/>
            <person name="Cooper J."/>
            <person name="Damon W."/>
            <person name="Desjardin D."/>
            <person name="Finy P."/>
            <person name="Geml J."/>
            <person name="Haridas S."/>
            <person name="Hughes K."/>
            <person name="Justo A."/>
            <person name="Karasinski D."/>
            <person name="Kautmanova I."/>
            <person name="Kiss B."/>
            <person name="Kocsube S."/>
            <person name="Kotiranta H."/>
            <person name="LaButti K.M."/>
            <person name="Lechner B.E."/>
            <person name="Liimatainen K."/>
            <person name="Lipzen A."/>
            <person name="Lukacs Z."/>
            <person name="Mihaltcheva S."/>
            <person name="Morgado L.N."/>
            <person name="Niskanen T."/>
            <person name="Noordeloos M.E."/>
            <person name="Ohm R.A."/>
            <person name="Ortiz-Santana B."/>
            <person name="Ovrebo C."/>
            <person name="Racz N."/>
            <person name="Riley R."/>
            <person name="Savchenko A."/>
            <person name="Shiryaev A."/>
            <person name="Soop K."/>
            <person name="Spirin V."/>
            <person name="Szebenyi C."/>
            <person name="Tomsovsky M."/>
            <person name="Tulloss R.E."/>
            <person name="Uehling J."/>
            <person name="Grigoriev I.V."/>
            <person name="Vagvolgyi C."/>
            <person name="Papp T."/>
            <person name="Martin F.M."/>
            <person name="Miettinen O."/>
            <person name="Hibbett D.S."/>
            <person name="Nagy L.G."/>
        </authorList>
    </citation>
    <scope>NUCLEOTIDE SEQUENCE [LARGE SCALE GENOMIC DNA]</scope>
    <source>
        <strain evidence="2 3">CBS 962.96</strain>
    </source>
</reference>
<name>A0A4V4HCA8_DENBC</name>
<sequence>PTFRCLDCFFGALVCQDCCVESHKSDPLHRIQVWNGTYFERVSLRRLGLVVQLDHPDGSECENSYRGPSKFVVVHLNGIHRVQLNYCGCSRSFSTTTGLQHLKWEQLMRMRWFPGTHSRPNTACTYQMLEQFHILTLSGKITTYDYYRGLERLTDNTG</sequence>
<dbReference type="AlphaFoldDB" id="A0A4V4HCA8"/>
<dbReference type="InterPro" id="IPR041457">
    <property type="entry name" value="CxC2_KDZ-assoc"/>
</dbReference>
<organism evidence="2 3">
    <name type="scientific">Dendrothele bispora (strain CBS 962.96)</name>
    <dbReference type="NCBI Taxonomy" id="1314807"/>
    <lineage>
        <taxon>Eukaryota</taxon>
        <taxon>Fungi</taxon>
        <taxon>Dikarya</taxon>
        <taxon>Basidiomycota</taxon>
        <taxon>Agaricomycotina</taxon>
        <taxon>Agaricomycetes</taxon>
        <taxon>Agaricomycetidae</taxon>
        <taxon>Agaricales</taxon>
        <taxon>Agaricales incertae sedis</taxon>
        <taxon>Dendrothele</taxon>
    </lineage>
</organism>
<gene>
    <name evidence="2" type="ORF">K435DRAFT_629079</name>
</gene>
<accession>A0A4V4HCA8</accession>
<feature type="non-terminal residue" evidence="2">
    <location>
        <position position="158"/>
    </location>
</feature>
<evidence type="ECO:0000313" key="2">
    <source>
        <dbReference type="EMBL" id="THU82585.1"/>
    </source>
</evidence>
<feature type="non-terminal residue" evidence="2">
    <location>
        <position position="1"/>
    </location>
</feature>
<dbReference type="Pfam" id="PF18803">
    <property type="entry name" value="CxC2"/>
    <property type="match status" value="1"/>
</dbReference>
<evidence type="ECO:0000259" key="1">
    <source>
        <dbReference type="Pfam" id="PF18803"/>
    </source>
</evidence>
<feature type="domain" description="CxC2-like cysteine cluster KDZ transposase-associated" evidence="1">
    <location>
        <begin position="44"/>
        <end position="158"/>
    </location>
</feature>
<dbReference type="OrthoDB" id="2682806at2759"/>
<protein>
    <recommendedName>
        <fullName evidence="1">CxC2-like cysteine cluster KDZ transposase-associated domain-containing protein</fullName>
    </recommendedName>
</protein>
<dbReference type="Proteomes" id="UP000297245">
    <property type="component" value="Unassembled WGS sequence"/>
</dbReference>
<dbReference type="EMBL" id="ML179721">
    <property type="protein sequence ID" value="THU82585.1"/>
    <property type="molecule type" value="Genomic_DNA"/>
</dbReference>